<evidence type="ECO:0000256" key="1">
    <source>
        <dbReference type="ARBA" id="ARBA00004604"/>
    </source>
</evidence>
<evidence type="ECO:0000256" key="2">
    <source>
        <dbReference type="ARBA" id="ARBA00007175"/>
    </source>
</evidence>
<feature type="compositionally biased region" description="Basic residues" evidence="5">
    <location>
        <begin position="46"/>
        <end position="57"/>
    </location>
</feature>
<feature type="region of interest" description="Disordered" evidence="5">
    <location>
        <begin position="45"/>
        <end position="124"/>
    </location>
</feature>
<dbReference type="AlphaFoldDB" id="A0AAD7M225"/>
<evidence type="ECO:0000256" key="4">
    <source>
        <dbReference type="ARBA" id="ARBA00023242"/>
    </source>
</evidence>
<feature type="compositionally biased region" description="Acidic residues" evidence="5">
    <location>
        <begin position="102"/>
        <end position="111"/>
    </location>
</feature>
<dbReference type="InterPro" id="IPR019186">
    <property type="entry name" value="Nucleolar_protein_12"/>
</dbReference>
<organism evidence="6 7">
    <name type="scientific">Quillaja saponaria</name>
    <name type="common">Soap bark tree</name>
    <dbReference type="NCBI Taxonomy" id="32244"/>
    <lineage>
        <taxon>Eukaryota</taxon>
        <taxon>Viridiplantae</taxon>
        <taxon>Streptophyta</taxon>
        <taxon>Embryophyta</taxon>
        <taxon>Tracheophyta</taxon>
        <taxon>Spermatophyta</taxon>
        <taxon>Magnoliopsida</taxon>
        <taxon>eudicotyledons</taxon>
        <taxon>Gunneridae</taxon>
        <taxon>Pentapetalae</taxon>
        <taxon>rosids</taxon>
        <taxon>fabids</taxon>
        <taxon>Fabales</taxon>
        <taxon>Quillajaceae</taxon>
        <taxon>Quillaja</taxon>
    </lineage>
</organism>
<keyword evidence="3" id="KW-0175">Coiled coil</keyword>
<dbReference type="GO" id="GO:0019843">
    <property type="term" value="F:rRNA binding"/>
    <property type="evidence" value="ECO:0007669"/>
    <property type="project" value="TreeGrafter"/>
</dbReference>
<gene>
    <name evidence="6" type="ORF">O6P43_012568</name>
</gene>
<dbReference type="Pfam" id="PF09805">
    <property type="entry name" value="Nop25"/>
    <property type="match status" value="1"/>
</dbReference>
<evidence type="ECO:0000256" key="5">
    <source>
        <dbReference type="SAM" id="MobiDB-lite"/>
    </source>
</evidence>
<keyword evidence="4" id="KW-0539">Nucleus</keyword>
<feature type="compositionally biased region" description="Basic residues" evidence="5">
    <location>
        <begin position="166"/>
        <end position="200"/>
    </location>
</feature>
<protein>
    <submittedName>
        <fullName evidence="6">Ribosomal RNA-processing protein 17-like</fullName>
    </submittedName>
</protein>
<comment type="similarity">
    <text evidence="2">Belongs to the RRP17 family.</text>
</comment>
<keyword evidence="7" id="KW-1185">Reference proteome</keyword>
<proteinExistence type="inferred from homology"/>
<sequence>MADEVEVEPIQHTAPRGPYIKKRAIKNKALAVDFNEKDLRDFVTGFHKRKKKRRKEANKKQEEAERRKRIEARKKRKLEREFAMYGGAPAATGSEPDASDEHQEEDEDNEQVESISGTKTYENGDLKVIVTTSEITPEEESCPSEKIQATVPQAVAINKKQNVPVTKKKSFKRTVKHKSRPKPQNKRDKKKVKNGKKKMS</sequence>
<dbReference type="GO" id="GO:0005730">
    <property type="term" value="C:nucleolus"/>
    <property type="evidence" value="ECO:0007669"/>
    <property type="project" value="UniProtKB-SubCell"/>
</dbReference>
<evidence type="ECO:0000256" key="3">
    <source>
        <dbReference type="ARBA" id="ARBA00023054"/>
    </source>
</evidence>
<evidence type="ECO:0000313" key="7">
    <source>
        <dbReference type="Proteomes" id="UP001163823"/>
    </source>
</evidence>
<comment type="subcellular location">
    <subcellularLocation>
        <location evidence="1">Nucleus</location>
        <location evidence="1">Nucleolus</location>
    </subcellularLocation>
</comment>
<reference evidence="6" key="1">
    <citation type="journal article" date="2023" name="Science">
        <title>Elucidation of the pathway for biosynthesis of saponin adjuvants from the soapbark tree.</title>
        <authorList>
            <person name="Reed J."/>
            <person name="Orme A."/>
            <person name="El-Demerdash A."/>
            <person name="Owen C."/>
            <person name="Martin L.B.B."/>
            <person name="Misra R.C."/>
            <person name="Kikuchi S."/>
            <person name="Rejzek M."/>
            <person name="Martin A.C."/>
            <person name="Harkess A."/>
            <person name="Leebens-Mack J."/>
            <person name="Louveau T."/>
            <person name="Stephenson M.J."/>
            <person name="Osbourn A."/>
        </authorList>
    </citation>
    <scope>NUCLEOTIDE SEQUENCE</scope>
    <source>
        <strain evidence="6">S10</strain>
    </source>
</reference>
<dbReference type="Proteomes" id="UP001163823">
    <property type="component" value="Chromosome 5"/>
</dbReference>
<dbReference type="KEGG" id="qsa:O6P43_012568"/>
<feature type="region of interest" description="Disordered" evidence="5">
    <location>
        <begin position="158"/>
        <end position="200"/>
    </location>
</feature>
<accession>A0AAD7M225</accession>
<dbReference type="EMBL" id="JARAOO010000005">
    <property type="protein sequence ID" value="KAJ7968467.1"/>
    <property type="molecule type" value="Genomic_DNA"/>
</dbReference>
<feature type="compositionally biased region" description="Basic and acidic residues" evidence="5">
    <location>
        <begin position="58"/>
        <end position="68"/>
    </location>
</feature>
<name>A0AAD7M225_QUISA</name>
<comment type="caution">
    <text evidence="6">The sequence shown here is derived from an EMBL/GenBank/DDBJ whole genome shotgun (WGS) entry which is preliminary data.</text>
</comment>
<dbReference type="PANTHER" id="PTHR14577">
    <property type="entry name" value="NUCLEOLAR PROTEIN 12"/>
    <property type="match status" value="1"/>
</dbReference>
<dbReference type="PANTHER" id="PTHR14577:SF0">
    <property type="entry name" value="NUCLEOLAR PROTEIN 12"/>
    <property type="match status" value="1"/>
</dbReference>
<evidence type="ECO:0000313" key="6">
    <source>
        <dbReference type="EMBL" id="KAJ7968467.1"/>
    </source>
</evidence>